<dbReference type="PANTHER" id="PTHR43071:SF1">
    <property type="entry name" value="2-AMINO-4-HYDROXY-6-HYDROXYMETHYLDIHYDROPTERIDINE PYROPHOSPHOKINASE"/>
    <property type="match status" value="1"/>
</dbReference>
<keyword evidence="15" id="KW-1185">Reference proteome</keyword>
<dbReference type="InterPro" id="IPR000550">
    <property type="entry name" value="Hppk"/>
</dbReference>
<evidence type="ECO:0000256" key="6">
    <source>
        <dbReference type="ARBA" id="ARBA00022741"/>
    </source>
</evidence>
<sequence>MPTANAHRYLIALGSNVRHPRHGRPQDVLSAALERLGGEGLKIAASAPAIASDPIGPSIRRYANSAVIVETPLDPSALLALLKRIEREFGRRPGGQRWRARVLDLDIVLWSGGPYVDRTLTIPHRLFRERDFVLRPASAIAPQWRDPVSGLTLRQLHARLTRRGPLPR</sequence>
<keyword evidence="9" id="KW-0289">Folate biosynthesis</keyword>
<dbReference type="EMBL" id="WTYK01000001">
    <property type="protein sequence ID" value="MXP40514.1"/>
    <property type="molecule type" value="Genomic_DNA"/>
</dbReference>
<dbReference type="EC" id="2.7.6.3" evidence="3"/>
<evidence type="ECO:0000313" key="15">
    <source>
        <dbReference type="Proteomes" id="UP000469159"/>
    </source>
</evidence>
<dbReference type="CDD" id="cd00483">
    <property type="entry name" value="HPPK"/>
    <property type="match status" value="1"/>
</dbReference>
<evidence type="ECO:0000256" key="9">
    <source>
        <dbReference type="ARBA" id="ARBA00022909"/>
    </source>
</evidence>
<reference evidence="14 15" key="1">
    <citation type="submission" date="2019-12" db="EMBL/GenBank/DDBJ databases">
        <title>Genomic-based taxomic classification of the family Erythrobacteraceae.</title>
        <authorList>
            <person name="Xu L."/>
        </authorList>
    </citation>
    <scope>NUCLEOTIDE SEQUENCE [LARGE SCALE GENOMIC DNA]</scope>
    <source>
        <strain evidence="14 15">MCCC 1K02066</strain>
    </source>
</reference>
<dbReference type="Pfam" id="PF01288">
    <property type="entry name" value="HPPK"/>
    <property type="match status" value="1"/>
</dbReference>
<evidence type="ECO:0000313" key="14">
    <source>
        <dbReference type="EMBL" id="MXP40514.1"/>
    </source>
</evidence>
<dbReference type="GO" id="GO:0046656">
    <property type="term" value="P:folic acid biosynthetic process"/>
    <property type="evidence" value="ECO:0007669"/>
    <property type="project" value="UniProtKB-KW"/>
</dbReference>
<keyword evidence="7 14" id="KW-0418">Kinase</keyword>
<dbReference type="GO" id="GO:0005524">
    <property type="term" value="F:ATP binding"/>
    <property type="evidence" value="ECO:0007669"/>
    <property type="project" value="UniProtKB-KW"/>
</dbReference>
<dbReference type="Proteomes" id="UP000469159">
    <property type="component" value="Unassembled WGS sequence"/>
</dbReference>
<evidence type="ECO:0000256" key="8">
    <source>
        <dbReference type="ARBA" id="ARBA00022840"/>
    </source>
</evidence>
<evidence type="ECO:0000256" key="7">
    <source>
        <dbReference type="ARBA" id="ARBA00022777"/>
    </source>
</evidence>
<name>A0A6I4URX4_9SPHN</name>
<comment type="function">
    <text evidence="10">Catalyzes the transfer of pyrophosphate from adenosine triphosphate (ATP) to 6-hydroxymethyl-7,8-dihydropterin, an enzymatic step in folate biosynthesis pathway.</text>
</comment>
<dbReference type="RefSeq" id="WP_160745336.1">
    <property type="nucleotide sequence ID" value="NZ_WTYK01000001.1"/>
</dbReference>
<dbReference type="AlphaFoldDB" id="A0A6I4URX4"/>
<evidence type="ECO:0000259" key="13">
    <source>
        <dbReference type="Pfam" id="PF01288"/>
    </source>
</evidence>
<protein>
    <recommendedName>
        <fullName evidence="4">2-amino-4-hydroxy-6-hydroxymethyldihydropteridine pyrophosphokinase</fullName>
        <ecNumber evidence="3">2.7.6.3</ecNumber>
    </recommendedName>
    <alternativeName>
        <fullName evidence="11">6-hydroxymethyl-7,8-dihydropterin pyrophosphokinase</fullName>
    </alternativeName>
    <alternativeName>
        <fullName evidence="12">7,8-dihydro-6-hydroxymethylpterin-pyrophosphokinase</fullName>
    </alternativeName>
</protein>
<comment type="caution">
    <text evidence="14">The sequence shown here is derived from an EMBL/GenBank/DDBJ whole genome shotgun (WGS) entry which is preliminary data.</text>
</comment>
<dbReference type="GO" id="GO:0003848">
    <property type="term" value="F:2-amino-4-hydroxy-6-hydroxymethyldihydropteridine diphosphokinase activity"/>
    <property type="evidence" value="ECO:0007669"/>
    <property type="project" value="UniProtKB-EC"/>
</dbReference>
<dbReference type="InterPro" id="IPR035907">
    <property type="entry name" value="Hppk_sf"/>
</dbReference>
<dbReference type="GO" id="GO:0016301">
    <property type="term" value="F:kinase activity"/>
    <property type="evidence" value="ECO:0007669"/>
    <property type="project" value="UniProtKB-KW"/>
</dbReference>
<dbReference type="UniPathway" id="UPA00077">
    <property type="reaction ID" value="UER00155"/>
</dbReference>
<dbReference type="PANTHER" id="PTHR43071">
    <property type="entry name" value="2-AMINO-4-HYDROXY-6-HYDROXYMETHYLDIHYDROPTERIDINE PYROPHOSPHOKINASE"/>
    <property type="match status" value="1"/>
</dbReference>
<organism evidence="14 15">
    <name type="scientific">Croceibacterium soli</name>
    <dbReference type="NCBI Taxonomy" id="1739690"/>
    <lineage>
        <taxon>Bacteria</taxon>
        <taxon>Pseudomonadati</taxon>
        <taxon>Pseudomonadota</taxon>
        <taxon>Alphaproteobacteria</taxon>
        <taxon>Sphingomonadales</taxon>
        <taxon>Erythrobacteraceae</taxon>
        <taxon>Croceibacterium</taxon>
    </lineage>
</organism>
<feature type="domain" description="7,8-dihydro-6-hydroxymethylpterin-pyrophosphokinase" evidence="13">
    <location>
        <begin position="11"/>
        <end position="142"/>
    </location>
</feature>
<dbReference type="OrthoDB" id="9808041at2"/>
<proteinExistence type="inferred from homology"/>
<evidence type="ECO:0000256" key="12">
    <source>
        <dbReference type="ARBA" id="ARBA00033413"/>
    </source>
</evidence>
<evidence type="ECO:0000256" key="11">
    <source>
        <dbReference type="ARBA" id="ARBA00029766"/>
    </source>
</evidence>
<dbReference type="NCBIfam" id="TIGR01498">
    <property type="entry name" value="folK"/>
    <property type="match status" value="1"/>
</dbReference>
<keyword evidence="5 14" id="KW-0808">Transferase</keyword>
<evidence type="ECO:0000256" key="4">
    <source>
        <dbReference type="ARBA" id="ARBA00016218"/>
    </source>
</evidence>
<dbReference type="Gene3D" id="3.30.70.560">
    <property type="entry name" value="7,8-Dihydro-6-hydroxymethylpterin-pyrophosphokinase HPPK"/>
    <property type="match status" value="1"/>
</dbReference>
<dbReference type="SUPFAM" id="SSF55083">
    <property type="entry name" value="6-hydroxymethyl-7,8-dihydropterin pyrophosphokinase, HPPK"/>
    <property type="match status" value="1"/>
</dbReference>
<evidence type="ECO:0000256" key="1">
    <source>
        <dbReference type="ARBA" id="ARBA00005051"/>
    </source>
</evidence>
<gene>
    <name evidence="14" type="primary">folK</name>
    <name evidence="14" type="ORF">GRI75_02485</name>
</gene>
<evidence type="ECO:0000256" key="3">
    <source>
        <dbReference type="ARBA" id="ARBA00013253"/>
    </source>
</evidence>
<keyword evidence="6" id="KW-0547">Nucleotide-binding</keyword>
<evidence type="ECO:0000256" key="2">
    <source>
        <dbReference type="ARBA" id="ARBA00005810"/>
    </source>
</evidence>
<keyword evidence="8" id="KW-0067">ATP-binding</keyword>
<dbReference type="GO" id="GO:0046654">
    <property type="term" value="P:tetrahydrofolate biosynthetic process"/>
    <property type="evidence" value="ECO:0007669"/>
    <property type="project" value="UniProtKB-UniPathway"/>
</dbReference>
<accession>A0A6I4URX4</accession>
<comment type="pathway">
    <text evidence="1">Cofactor biosynthesis; tetrahydrofolate biosynthesis; 2-amino-4-hydroxy-6-hydroxymethyl-7,8-dihydropteridine diphosphate from 7,8-dihydroneopterin triphosphate: step 4/4.</text>
</comment>
<evidence type="ECO:0000256" key="10">
    <source>
        <dbReference type="ARBA" id="ARBA00029409"/>
    </source>
</evidence>
<evidence type="ECO:0000256" key="5">
    <source>
        <dbReference type="ARBA" id="ARBA00022679"/>
    </source>
</evidence>
<comment type="similarity">
    <text evidence="2">Belongs to the HPPK family.</text>
</comment>